<reference evidence="2 3" key="1">
    <citation type="journal article" date="2019" name="Int. J. Syst. Evol. Microbiol.">
        <title>The Global Catalogue of Microorganisms (GCM) 10K type strain sequencing project: providing services to taxonomists for standard genome sequencing and annotation.</title>
        <authorList>
            <consortium name="The Broad Institute Genomics Platform"/>
            <consortium name="The Broad Institute Genome Sequencing Center for Infectious Disease"/>
            <person name="Wu L."/>
            <person name="Ma J."/>
        </authorList>
    </citation>
    <scope>NUCLEOTIDE SEQUENCE [LARGE SCALE GENOMIC DNA]</scope>
    <source>
        <strain evidence="2 3">JCM 14901</strain>
    </source>
</reference>
<feature type="domain" description="Dienelactone hydrolase" evidence="1">
    <location>
        <begin position="10"/>
        <end position="239"/>
    </location>
</feature>
<dbReference type="InterPro" id="IPR051049">
    <property type="entry name" value="Dienelactone_hydrolase-like"/>
</dbReference>
<dbReference type="Pfam" id="PF01738">
    <property type="entry name" value="DLH"/>
    <property type="match status" value="1"/>
</dbReference>
<dbReference type="Gene3D" id="3.40.50.1820">
    <property type="entry name" value="alpha/beta hydrolase"/>
    <property type="match status" value="1"/>
</dbReference>
<evidence type="ECO:0000313" key="3">
    <source>
        <dbReference type="Proteomes" id="UP001499933"/>
    </source>
</evidence>
<accession>A0ABN2Q9X4</accession>
<proteinExistence type="predicted"/>
<dbReference type="Proteomes" id="UP001499933">
    <property type="component" value="Unassembled WGS sequence"/>
</dbReference>
<organism evidence="2 3">
    <name type="scientific">Microbacterium deminutum</name>
    <dbReference type="NCBI Taxonomy" id="344164"/>
    <lineage>
        <taxon>Bacteria</taxon>
        <taxon>Bacillati</taxon>
        <taxon>Actinomycetota</taxon>
        <taxon>Actinomycetes</taxon>
        <taxon>Micrococcales</taxon>
        <taxon>Microbacteriaceae</taxon>
        <taxon>Microbacterium</taxon>
    </lineage>
</organism>
<sequence length="241" mass="26026">MKTIDLDGLPVYRAAPKGSPRGGIILIHEIWGLVDHIKDVADRFAAQGYLVLAPDLFSGFGLTPQLGQELQTLMSDPDESRRTAAQPRFREALAPIRAPEFAEFAIPQLRKAVDALADEPGVDGRIAVVGFCFGGSYTFALAASDDRIRAAVPFYGTAPAPDRMATIGCPVFALYGAHDPALIDALPDVRTAMAAAGVDFSDHVYPDAGHAFFNDTSTRYFPEEAEDAWDRVLAFLDRALS</sequence>
<name>A0ABN2Q9X4_9MICO</name>
<dbReference type="SUPFAM" id="SSF53474">
    <property type="entry name" value="alpha/beta-Hydrolases"/>
    <property type="match status" value="1"/>
</dbReference>
<gene>
    <name evidence="2" type="ORF">GCM10009776_07200</name>
</gene>
<dbReference type="EMBL" id="BAAAOG010000001">
    <property type="protein sequence ID" value="GAA1947762.1"/>
    <property type="molecule type" value="Genomic_DNA"/>
</dbReference>
<dbReference type="PANTHER" id="PTHR46623">
    <property type="entry name" value="CARBOXYMETHYLENEBUTENOLIDASE-RELATED"/>
    <property type="match status" value="1"/>
</dbReference>
<comment type="caution">
    <text evidence="2">The sequence shown here is derived from an EMBL/GenBank/DDBJ whole genome shotgun (WGS) entry which is preliminary data.</text>
</comment>
<evidence type="ECO:0000259" key="1">
    <source>
        <dbReference type="Pfam" id="PF01738"/>
    </source>
</evidence>
<dbReference type="PANTHER" id="PTHR46623:SF6">
    <property type="entry name" value="ALPHA_BETA-HYDROLASES SUPERFAMILY PROTEIN"/>
    <property type="match status" value="1"/>
</dbReference>
<dbReference type="RefSeq" id="WP_344091256.1">
    <property type="nucleotide sequence ID" value="NZ_BAAAOG010000001.1"/>
</dbReference>
<evidence type="ECO:0000313" key="2">
    <source>
        <dbReference type="EMBL" id="GAA1947762.1"/>
    </source>
</evidence>
<keyword evidence="3" id="KW-1185">Reference proteome</keyword>
<dbReference type="InterPro" id="IPR002925">
    <property type="entry name" value="Dienelactn_hydro"/>
</dbReference>
<dbReference type="InterPro" id="IPR029058">
    <property type="entry name" value="AB_hydrolase_fold"/>
</dbReference>
<protein>
    <recommendedName>
        <fullName evidence="1">Dienelactone hydrolase domain-containing protein</fullName>
    </recommendedName>
</protein>